<reference evidence="3 4" key="1">
    <citation type="journal article" date="2019" name="Sci. Rep.">
        <title>A high-quality genome of Eragrostis curvula grass provides insights into Poaceae evolution and supports new strategies to enhance forage quality.</title>
        <authorList>
            <person name="Carballo J."/>
            <person name="Santos B.A.C.M."/>
            <person name="Zappacosta D."/>
            <person name="Garbus I."/>
            <person name="Selva J.P."/>
            <person name="Gallo C.A."/>
            <person name="Diaz A."/>
            <person name="Albertini E."/>
            <person name="Caccamo M."/>
            <person name="Echenique V."/>
        </authorList>
    </citation>
    <scope>NUCLEOTIDE SEQUENCE [LARGE SCALE GENOMIC DNA]</scope>
    <source>
        <strain evidence="4">cv. Victoria</strain>
        <tissue evidence="3">Leaf</tissue>
    </source>
</reference>
<dbReference type="OrthoDB" id="718187at2759"/>
<feature type="compositionally biased region" description="Basic and acidic residues" evidence="1">
    <location>
        <begin position="105"/>
        <end position="126"/>
    </location>
</feature>
<dbReference type="EMBL" id="RWGY01000033">
    <property type="protein sequence ID" value="TVU13604.1"/>
    <property type="molecule type" value="Genomic_DNA"/>
</dbReference>
<evidence type="ECO:0000256" key="1">
    <source>
        <dbReference type="SAM" id="MobiDB-lite"/>
    </source>
</evidence>
<dbReference type="Gramene" id="TVU13604">
    <property type="protein sequence ID" value="TVU13604"/>
    <property type="gene ID" value="EJB05_40330"/>
</dbReference>
<evidence type="ECO:0008006" key="5">
    <source>
        <dbReference type="Google" id="ProtNLM"/>
    </source>
</evidence>
<protein>
    <recommendedName>
        <fullName evidence="5">Ubiquitin-like protease family profile domain-containing protein</fullName>
    </recommendedName>
</protein>
<dbReference type="SUPFAM" id="SSF54001">
    <property type="entry name" value="Cysteine proteinases"/>
    <property type="match status" value="1"/>
</dbReference>
<dbReference type="InterPro" id="IPR038765">
    <property type="entry name" value="Papain-like_cys_pep_sf"/>
</dbReference>
<feature type="non-terminal residue" evidence="3">
    <location>
        <position position="1"/>
    </location>
</feature>
<dbReference type="AlphaFoldDB" id="A0A5J9TQI7"/>
<organism evidence="3 4">
    <name type="scientific">Eragrostis curvula</name>
    <name type="common">weeping love grass</name>
    <dbReference type="NCBI Taxonomy" id="38414"/>
    <lineage>
        <taxon>Eukaryota</taxon>
        <taxon>Viridiplantae</taxon>
        <taxon>Streptophyta</taxon>
        <taxon>Embryophyta</taxon>
        <taxon>Tracheophyta</taxon>
        <taxon>Spermatophyta</taxon>
        <taxon>Magnoliopsida</taxon>
        <taxon>Liliopsida</taxon>
        <taxon>Poales</taxon>
        <taxon>Poaceae</taxon>
        <taxon>PACMAD clade</taxon>
        <taxon>Chloridoideae</taxon>
        <taxon>Eragrostideae</taxon>
        <taxon>Eragrostidinae</taxon>
        <taxon>Eragrostis</taxon>
    </lineage>
</organism>
<feature type="chain" id="PRO_5023917278" description="Ubiquitin-like protease family profile domain-containing protein" evidence="2">
    <location>
        <begin position="32"/>
        <end position="342"/>
    </location>
</feature>
<evidence type="ECO:0000313" key="4">
    <source>
        <dbReference type="Proteomes" id="UP000324897"/>
    </source>
</evidence>
<proteinExistence type="predicted"/>
<evidence type="ECO:0000313" key="3">
    <source>
        <dbReference type="EMBL" id="TVU13604.1"/>
    </source>
</evidence>
<feature type="signal peptide" evidence="2">
    <location>
        <begin position="1"/>
        <end position="31"/>
    </location>
</feature>
<gene>
    <name evidence="3" type="ORF">EJB05_40330</name>
</gene>
<comment type="caution">
    <text evidence="3">The sequence shown here is derived from an EMBL/GenBank/DDBJ whole genome shotgun (WGS) entry which is preliminary data.</text>
</comment>
<keyword evidence="4" id="KW-1185">Reference proteome</keyword>
<feature type="compositionally biased region" description="Basic and acidic residues" evidence="1">
    <location>
        <begin position="62"/>
        <end position="79"/>
    </location>
</feature>
<evidence type="ECO:0000256" key="2">
    <source>
        <dbReference type="SAM" id="SignalP"/>
    </source>
</evidence>
<sequence>MGRDLVSRLRRRLQLRLVMLVLLGKEAIMVAERNEWSPTIENLGDAATTPIREQLGSNDPPPSKDDARPQPQPSKDDALSHPQPSKDVACPEPPPSKDNVLSKDAPFKDDALPQPPPKKDVAPKVDHVKDPRSLLCYDDEVLGDLTDEDVTTFELGKQLVPKICLKNMPWEMKKLHHRYMQAAKEGVSMIPLKYGSDIFNDMEPEKTNIMGITFDEIYRAFRLQRINSTLVTLWCIDHWICLCLIPTNGYLLVLDSLDVDKKRYQDIISVIDCAYANYCKAGGKHSPYRDKYMYFRHKFWCYKQPRGSVHCGYYTCIFSQSSSKYLYTITEETKEEKEQRMK</sequence>
<name>A0A5J9TQI7_9POAL</name>
<accession>A0A5J9TQI7</accession>
<feature type="region of interest" description="Disordered" evidence="1">
    <location>
        <begin position="41"/>
        <end position="126"/>
    </location>
</feature>
<keyword evidence="2" id="KW-0732">Signal</keyword>
<dbReference type="Proteomes" id="UP000324897">
    <property type="component" value="Unassembled WGS sequence"/>
</dbReference>